<evidence type="ECO:0000256" key="3">
    <source>
        <dbReference type="ARBA" id="ARBA00022490"/>
    </source>
</evidence>
<comment type="similarity">
    <text evidence="5">Belongs to the SctL stator family.</text>
</comment>
<accession>A0A0J8G3I8</accession>
<dbReference type="STRING" id="1674920.ACR52_11975"/>
<evidence type="ECO:0000256" key="4">
    <source>
        <dbReference type="ARBA" id="ARBA00022927"/>
    </source>
</evidence>
<dbReference type="InterPro" id="IPR009335">
    <property type="entry name" value="T3SS_HrpE/ATPase_suE"/>
</dbReference>
<dbReference type="AlphaFoldDB" id="A0A0J8G3I8"/>
<dbReference type="RefSeq" id="WP_048724304.1">
    <property type="nucleotide sequence ID" value="NZ_LFMW01000007.1"/>
</dbReference>
<evidence type="ECO:0000313" key="7">
    <source>
        <dbReference type="EMBL" id="KMT55278.1"/>
    </source>
</evidence>
<dbReference type="GO" id="GO:0005737">
    <property type="term" value="C:cytoplasm"/>
    <property type="evidence" value="ECO:0007669"/>
    <property type="project" value="UniProtKB-SubCell"/>
</dbReference>
<dbReference type="Proteomes" id="UP000037551">
    <property type="component" value="Unassembled WGS sequence"/>
</dbReference>
<evidence type="ECO:0000313" key="8">
    <source>
        <dbReference type="Proteomes" id="UP000037551"/>
    </source>
</evidence>
<dbReference type="Pfam" id="PF06188">
    <property type="entry name" value="HrpE"/>
    <property type="match status" value="1"/>
</dbReference>
<feature type="coiled-coil region" evidence="6">
    <location>
        <begin position="29"/>
        <end position="56"/>
    </location>
</feature>
<evidence type="ECO:0000256" key="5">
    <source>
        <dbReference type="ARBA" id="ARBA00024335"/>
    </source>
</evidence>
<keyword evidence="3" id="KW-0963">Cytoplasm</keyword>
<organism evidence="7 8">
    <name type="scientific">Pseudomonas fildesensis</name>
    <dbReference type="NCBI Taxonomy" id="1674920"/>
    <lineage>
        <taxon>Bacteria</taxon>
        <taxon>Pseudomonadati</taxon>
        <taxon>Pseudomonadota</taxon>
        <taxon>Gammaproteobacteria</taxon>
        <taxon>Pseudomonadales</taxon>
        <taxon>Pseudomonadaceae</taxon>
        <taxon>Pseudomonas</taxon>
    </lineage>
</organism>
<evidence type="ECO:0000256" key="1">
    <source>
        <dbReference type="ARBA" id="ARBA00004496"/>
    </source>
</evidence>
<evidence type="ECO:0000256" key="6">
    <source>
        <dbReference type="SAM" id="Coils"/>
    </source>
</evidence>
<sequence length="200" mass="22693">MFCAHKIELHTVTSNLPAALIPREMLADYAQAHQLLEHAETQAQELTRQAHAHCAQILENAGHEFWQRANAQLHRWESERQAMYDNLEQVASSIINTAILSFLEETIPAERLKALLNKLLAAQLPPIKASLLCNPLDREQVEQWLTQRCDVPWTLRVENELAVHSLVLETDDGGFHINWTDALDNLITEPPKAKSGNHFS</sequence>
<dbReference type="EMBL" id="LFMW01000007">
    <property type="protein sequence ID" value="KMT55278.1"/>
    <property type="molecule type" value="Genomic_DNA"/>
</dbReference>
<dbReference type="GO" id="GO:0030254">
    <property type="term" value="P:protein secretion by the type III secretion system"/>
    <property type="evidence" value="ECO:0007669"/>
    <property type="project" value="InterPro"/>
</dbReference>
<dbReference type="OrthoDB" id="6629448at2"/>
<evidence type="ECO:0000256" key="2">
    <source>
        <dbReference type="ARBA" id="ARBA00022448"/>
    </source>
</evidence>
<keyword evidence="4" id="KW-0653">Protein transport</keyword>
<gene>
    <name evidence="7" type="ORF">ACR52_11975</name>
</gene>
<comment type="caution">
    <text evidence="7">The sequence shown here is derived from an EMBL/GenBank/DDBJ whole genome shotgun (WGS) entry which is preliminary data.</text>
</comment>
<protein>
    <submittedName>
        <fullName evidence="7">Type III secretion protein</fullName>
    </submittedName>
</protein>
<dbReference type="NCBIfam" id="TIGR02499">
    <property type="entry name" value="HrpE_YscL_not"/>
    <property type="match status" value="1"/>
</dbReference>
<reference evidence="7 8" key="1">
    <citation type="submission" date="2015-06" db="EMBL/GenBank/DDBJ databases">
        <title>Draft genome sequence of an Antarctic Pseudomonas sp. strain KG01 with full potential for biotechnological applications.</title>
        <authorList>
            <person name="Pavlov M.S."/>
            <person name="Lira F."/>
            <person name="Martinez J.L."/>
            <person name="Marshall S.H."/>
        </authorList>
    </citation>
    <scope>NUCLEOTIDE SEQUENCE [LARGE SCALE GENOMIC DNA]</scope>
    <source>
        <strain evidence="7 8">KG01</strain>
    </source>
</reference>
<dbReference type="PATRIC" id="fig|1674920.3.peg.5229"/>
<comment type="subcellular location">
    <subcellularLocation>
        <location evidence="1">Cytoplasm</location>
    </subcellularLocation>
</comment>
<name>A0A0J8G3I8_9PSED</name>
<keyword evidence="8" id="KW-1185">Reference proteome</keyword>
<dbReference type="InterPro" id="IPR012842">
    <property type="entry name" value="T3SS_SctL/SctL2"/>
</dbReference>
<proteinExistence type="inferred from homology"/>
<keyword evidence="6" id="KW-0175">Coiled coil</keyword>
<keyword evidence="2" id="KW-0813">Transport</keyword>